<dbReference type="EMBL" id="JBHUOL010000018">
    <property type="protein sequence ID" value="MFD2909088.1"/>
    <property type="molecule type" value="Genomic_DNA"/>
</dbReference>
<accession>A0ABW5Z8M9</accession>
<evidence type="ECO:0000313" key="1">
    <source>
        <dbReference type="EMBL" id="MFD2909088.1"/>
    </source>
</evidence>
<dbReference type="RefSeq" id="WP_379807265.1">
    <property type="nucleotide sequence ID" value="NZ_JBHUOL010000018.1"/>
</dbReference>
<gene>
    <name evidence="1" type="ORF">ACFSX9_10090</name>
</gene>
<keyword evidence="2" id="KW-1185">Reference proteome</keyword>
<sequence>MNKEFLICLLIYSYLSHSHDIFEYEKEITNNKNYHFTEINFQNPEDKIILSGTLITPKKDFYKIVIIAPGSIPDTRYSHCYLMDDEPLNLLINLITKQ</sequence>
<dbReference type="Proteomes" id="UP001597549">
    <property type="component" value="Unassembled WGS sequence"/>
</dbReference>
<organism evidence="1 2">
    <name type="scientific">Flavobacterium ardleyense</name>
    <dbReference type="NCBI Taxonomy" id="2038737"/>
    <lineage>
        <taxon>Bacteria</taxon>
        <taxon>Pseudomonadati</taxon>
        <taxon>Bacteroidota</taxon>
        <taxon>Flavobacteriia</taxon>
        <taxon>Flavobacteriales</taxon>
        <taxon>Flavobacteriaceae</taxon>
        <taxon>Flavobacterium</taxon>
    </lineage>
</organism>
<name>A0ABW5Z8M9_9FLAO</name>
<reference evidence="2" key="1">
    <citation type="journal article" date="2019" name="Int. J. Syst. Evol. Microbiol.">
        <title>The Global Catalogue of Microorganisms (GCM) 10K type strain sequencing project: providing services to taxonomists for standard genome sequencing and annotation.</title>
        <authorList>
            <consortium name="The Broad Institute Genomics Platform"/>
            <consortium name="The Broad Institute Genome Sequencing Center for Infectious Disease"/>
            <person name="Wu L."/>
            <person name="Ma J."/>
        </authorList>
    </citation>
    <scope>NUCLEOTIDE SEQUENCE [LARGE SCALE GENOMIC DNA]</scope>
    <source>
        <strain evidence="2">KCTC 52644</strain>
    </source>
</reference>
<protein>
    <submittedName>
        <fullName evidence="1">Uncharacterized protein</fullName>
    </submittedName>
</protein>
<proteinExistence type="predicted"/>
<evidence type="ECO:0000313" key="2">
    <source>
        <dbReference type="Proteomes" id="UP001597549"/>
    </source>
</evidence>
<comment type="caution">
    <text evidence="1">The sequence shown here is derived from an EMBL/GenBank/DDBJ whole genome shotgun (WGS) entry which is preliminary data.</text>
</comment>